<evidence type="ECO:0000313" key="3">
    <source>
        <dbReference type="Proteomes" id="UP000002011"/>
    </source>
</evidence>
<dbReference type="GO" id="GO:0032259">
    <property type="term" value="P:methylation"/>
    <property type="evidence" value="ECO:0007669"/>
    <property type="project" value="UniProtKB-KW"/>
</dbReference>
<dbReference type="RefSeq" id="WP_015810830.1">
    <property type="nucleotide sequence ID" value="NC_013037.1"/>
</dbReference>
<proteinExistence type="predicted"/>
<keyword evidence="2" id="KW-0808">Transferase</keyword>
<dbReference type="eggNOG" id="COG2764">
    <property type="taxonomic scope" value="Bacteria"/>
</dbReference>
<feature type="domain" description="PhnB-like" evidence="1">
    <location>
        <begin position="3"/>
        <end position="128"/>
    </location>
</feature>
<dbReference type="EMBL" id="CP001619">
    <property type="protein sequence ID" value="ACT92576.1"/>
    <property type="molecule type" value="Genomic_DNA"/>
</dbReference>
<dbReference type="Pfam" id="PF06983">
    <property type="entry name" value="3-dmu-9_3-mt"/>
    <property type="match status" value="1"/>
</dbReference>
<dbReference type="OrthoDB" id="9795306at2"/>
<dbReference type="KEGG" id="dfe:Dfer_1328"/>
<dbReference type="PANTHER" id="PTHR33990:SF1">
    <property type="entry name" value="PROTEIN YJDN"/>
    <property type="match status" value="1"/>
</dbReference>
<evidence type="ECO:0000259" key="1">
    <source>
        <dbReference type="Pfam" id="PF06983"/>
    </source>
</evidence>
<dbReference type="STRING" id="471854.Dfer_1328"/>
<dbReference type="GO" id="GO:0008168">
    <property type="term" value="F:methyltransferase activity"/>
    <property type="evidence" value="ECO:0007669"/>
    <property type="project" value="UniProtKB-KW"/>
</dbReference>
<evidence type="ECO:0000313" key="2">
    <source>
        <dbReference type="EMBL" id="ACT92576.1"/>
    </source>
</evidence>
<sequence length="139" mass="15444">MAIYPFLTFNGNCREAMRFYQSCFGGELHFTYLGDTPDGKLFPLEIRQLVLHARLESEHVRLFASDLGDEEGVASGNSISLWISIAAPRQLKSVFQKLAREGEITAPLSPSILKGQWATLTDRYAVQWIFSAASGTGNE</sequence>
<protein>
    <submittedName>
        <fullName evidence="2">3-demethylubiquinone-9 3-methyltransferase</fullName>
    </submittedName>
</protein>
<dbReference type="Proteomes" id="UP000002011">
    <property type="component" value="Chromosome"/>
</dbReference>
<dbReference type="HOGENOM" id="CLU_046006_17_2_10"/>
<reference evidence="2 3" key="1">
    <citation type="journal article" date="2009" name="Stand. Genomic Sci.">
        <title>Complete genome sequence of Dyadobacter fermentans type strain (NS114).</title>
        <authorList>
            <person name="Lang E."/>
            <person name="Lapidus A."/>
            <person name="Chertkov O."/>
            <person name="Brettin T."/>
            <person name="Detter J.C."/>
            <person name="Han C."/>
            <person name="Copeland A."/>
            <person name="Glavina Del Rio T."/>
            <person name="Nolan M."/>
            <person name="Chen F."/>
            <person name="Lucas S."/>
            <person name="Tice H."/>
            <person name="Cheng J.F."/>
            <person name="Land M."/>
            <person name="Hauser L."/>
            <person name="Chang Y.J."/>
            <person name="Jeffries C.D."/>
            <person name="Kopitz M."/>
            <person name="Bruce D."/>
            <person name="Goodwin L."/>
            <person name="Pitluck S."/>
            <person name="Ovchinnikova G."/>
            <person name="Pati A."/>
            <person name="Ivanova N."/>
            <person name="Mavrommatis K."/>
            <person name="Chen A."/>
            <person name="Palaniappan K."/>
            <person name="Chain P."/>
            <person name="Bristow J."/>
            <person name="Eisen J.A."/>
            <person name="Markowitz V."/>
            <person name="Hugenholtz P."/>
            <person name="Goker M."/>
            <person name="Rohde M."/>
            <person name="Kyrpides N.C."/>
            <person name="Klenk H.P."/>
        </authorList>
    </citation>
    <scope>NUCLEOTIDE SEQUENCE [LARGE SCALE GENOMIC DNA]</scope>
    <source>
        <strain evidence="3">ATCC 700827 / DSM 18053 / CIP 107007 / KCTC 52180 / NS114</strain>
    </source>
</reference>
<dbReference type="InterPro" id="IPR029068">
    <property type="entry name" value="Glyas_Bleomycin-R_OHBP_Dase"/>
</dbReference>
<dbReference type="SUPFAM" id="SSF54593">
    <property type="entry name" value="Glyoxalase/Bleomycin resistance protein/Dihydroxybiphenyl dioxygenase"/>
    <property type="match status" value="1"/>
</dbReference>
<dbReference type="PANTHER" id="PTHR33990">
    <property type="entry name" value="PROTEIN YJDN-RELATED"/>
    <property type="match status" value="1"/>
</dbReference>
<gene>
    <name evidence="2" type="ordered locus">Dfer_1328</name>
</gene>
<accession>C6W696</accession>
<dbReference type="AlphaFoldDB" id="C6W696"/>
<organism evidence="2 3">
    <name type="scientific">Dyadobacter fermentans (strain ATCC 700827 / DSM 18053 / CIP 107007 / KCTC 52180 / NS114)</name>
    <dbReference type="NCBI Taxonomy" id="471854"/>
    <lineage>
        <taxon>Bacteria</taxon>
        <taxon>Pseudomonadati</taxon>
        <taxon>Bacteroidota</taxon>
        <taxon>Cytophagia</taxon>
        <taxon>Cytophagales</taxon>
        <taxon>Spirosomataceae</taxon>
        <taxon>Dyadobacter</taxon>
    </lineage>
</organism>
<dbReference type="Gene3D" id="3.10.180.10">
    <property type="entry name" value="2,3-Dihydroxybiphenyl 1,2-Dioxygenase, domain 1"/>
    <property type="match status" value="1"/>
</dbReference>
<keyword evidence="2" id="KW-0830">Ubiquinone</keyword>
<keyword evidence="3" id="KW-1185">Reference proteome</keyword>
<dbReference type="InterPro" id="IPR028973">
    <property type="entry name" value="PhnB-like"/>
</dbReference>
<keyword evidence="2" id="KW-0489">Methyltransferase</keyword>
<name>C6W696_DYAFD</name>